<name>A0A8A4TW90_SULCO</name>
<dbReference type="KEGG" id="scor:J3U87_15020"/>
<keyword evidence="3" id="KW-1185">Reference proteome</keyword>
<feature type="chain" id="PRO_5035289287" description="Outer membrane protein beta-barrel domain-containing protein" evidence="1">
    <location>
        <begin position="19"/>
        <end position="242"/>
    </location>
</feature>
<dbReference type="AlphaFoldDB" id="A0A8A4TW90"/>
<reference evidence="2" key="1">
    <citation type="submission" date="2021-03" db="EMBL/GenBank/DDBJ databases">
        <title>Acanthopleuribacteraceae sp. M133.</title>
        <authorList>
            <person name="Wang G."/>
        </authorList>
    </citation>
    <scope>NUCLEOTIDE SEQUENCE</scope>
    <source>
        <strain evidence="2">M133</strain>
    </source>
</reference>
<evidence type="ECO:0000256" key="1">
    <source>
        <dbReference type="SAM" id="SignalP"/>
    </source>
</evidence>
<protein>
    <recommendedName>
        <fullName evidence="4">Outer membrane protein beta-barrel domain-containing protein</fullName>
    </recommendedName>
</protein>
<accession>A0A8A4TW90</accession>
<dbReference type="SUPFAM" id="SSF56935">
    <property type="entry name" value="Porins"/>
    <property type="match status" value="1"/>
</dbReference>
<dbReference type="EMBL" id="CP071793">
    <property type="protein sequence ID" value="QTD53760.1"/>
    <property type="molecule type" value="Genomic_DNA"/>
</dbReference>
<evidence type="ECO:0000313" key="3">
    <source>
        <dbReference type="Proteomes" id="UP000663929"/>
    </source>
</evidence>
<dbReference type="RefSeq" id="WP_237383860.1">
    <property type="nucleotide sequence ID" value="NZ_CP071793.1"/>
</dbReference>
<dbReference type="Proteomes" id="UP000663929">
    <property type="component" value="Chromosome"/>
</dbReference>
<evidence type="ECO:0000313" key="2">
    <source>
        <dbReference type="EMBL" id="QTD53760.1"/>
    </source>
</evidence>
<proteinExistence type="predicted"/>
<feature type="signal peptide" evidence="1">
    <location>
        <begin position="1"/>
        <end position="18"/>
    </location>
</feature>
<gene>
    <name evidence="2" type="ORF">J3U87_15020</name>
</gene>
<sequence length="242" mass="27302">MTGFRFIIVLLFSLPALAWGDTTFQEQSGRLQAINAYLLDFRPAGAPTKPDKRALELVLDLYPQPSIDTRVGRKDEPIDPPNLVPKFRGRYLLASGLHLGAAYAPGIEFQDYEAEFISLELGYRFTLAKTHFALRASYSDGDVEGPVTEPDVTDLFDFQNQGVDLSVGRIWKDFEYYGFLGVNDIETRLDVEVDGAILRHEEDTYYGGLGVTWRRGALFVNLEQNATDDFLRNLVLSVGYRF</sequence>
<evidence type="ECO:0008006" key="4">
    <source>
        <dbReference type="Google" id="ProtNLM"/>
    </source>
</evidence>
<organism evidence="2 3">
    <name type="scientific">Sulfidibacter corallicola</name>
    <dbReference type="NCBI Taxonomy" id="2818388"/>
    <lineage>
        <taxon>Bacteria</taxon>
        <taxon>Pseudomonadati</taxon>
        <taxon>Acidobacteriota</taxon>
        <taxon>Holophagae</taxon>
        <taxon>Acanthopleuribacterales</taxon>
        <taxon>Acanthopleuribacteraceae</taxon>
        <taxon>Sulfidibacter</taxon>
    </lineage>
</organism>
<keyword evidence="1" id="KW-0732">Signal</keyword>